<dbReference type="AlphaFoldDB" id="A0A7W8C1H2"/>
<evidence type="ECO:0000313" key="2">
    <source>
        <dbReference type="EMBL" id="MBB5143098.1"/>
    </source>
</evidence>
<evidence type="ECO:0000313" key="3">
    <source>
        <dbReference type="Proteomes" id="UP000539075"/>
    </source>
</evidence>
<organism evidence="2 3">
    <name type="scientific">Desulfovibrio intestinalis</name>
    <dbReference type="NCBI Taxonomy" id="58621"/>
    <lineage>
        <taxon>Bacteria</taxon>
        <taxon>Pseudomonadati</taxon>
        <taxon>Thermodesulfobacteriota</taxon>
        <taxon>Desulfovibrionia</taxon>
        <taxon>Desulfovibrionales</taxon>
        <taxon>Desulfovibrionaceae</taxon>
        <taxon>Desulfovibrio</taxon>
    </lineage>
</organism>
<dbReference type="Proteomes" id="UP000539075">
    <property type="component" value="Unassembled WGS sequence"/>
</dbReference>
<keyword evidence="1" id="KW-1133">Transmembrane helix</keyword>
<accession>A0A7W8C1H2</accession>
<evidence type="ECO:0000256" key="1">
    <source>
        <dbReference type="SAM" id="Phobius"/>
    </source>
</evidence>
<protein>
    <submittedName>
        <fullName evidence="2">Uncharacterized protein</fullName>
    </submittedName>
</protein>
<name>A0A7W8C1H2_9BACT</name>
<keyword evidence="1" id="KW-0472">Membrane</keyword>
<reference evidence="2 3" key="1">
    <citation type="submission" date="2020-08" db="EMBL/GenBank/DDBJ databases">
        <title>Genomic Encyclopedia of Type Strains, Phase IV (KMG-IV): sequencing the most valuable type-strain genomes for metagenomic binning, comparative biology and taxonomic classification.</title>
        <authorList>
            <person name="Goeker M."/>
        </authorList>
    </citation>
    <scope>NUCLEOTIDE SEQUENCE [LARGE SCALE GENOMIC DNA]</scope>
    <source>
        <strain evidence="2 3">DSM 11275</strain>
    </source>
</reference>
<dbReference type="EMBL" id="JACHGO010000003">
    <property type="protein sequence ID" value="MBB5143098.1"/>
    <property type="molecule type" value="Genomic_DNA"/>
</dbReference>
<comment type="caution">
    <text evidence="2">The sequence shown here is derived from an EMBL/GenBank/DDBJ whole genome shotgun (WGS) entry which is preliminary data.</text>
</comment>
<keyword evidence="3" id="KW-1185">Reference proteome</keyword>
<proteinExistence type="predicted"/>
<gene>
    <name evidence="2" type="ORF">HNQ38_001186</name>
</gene>
<sequence>MSEWHRVKEQKGRGLLAERTIFCMRTPFCIQAAFVAIAVGLRQNTGGKSLRSP</sequence>
<keyword evidence="1" id="KW-0812">Transmembrane</keyword>
<feature type="transmembrane region" description="Helical" evidence="1">
    <location>
        <begin position="21"/>
        <end position="41"/>
    </location>
</feature>